<evidence type="ECO:0000256" key="4">
    <source>
        <dbReference type="SAM" id="MobiDB-lite"/>
    </source>
</evidence>
<keyword evidence="2" id="KW-0539">Nucleus</keyword>
<dbReference type="PANTHER" id="PTHR31001">
    <property type="entry name" value="UNCHARACTERIZED TRANSCRIPTIONAL REGULATORY PROTEIN"/>
    <property type="match status" value="1"/>
</dbReference>
<dbReference type="EMBL" id="JASNQZ010000008">
    <property type="protein sequence ID" value="KAL0953596.1"/>
    <property type="molecule type" value="Genomic_DNA"/>
</dbReference>
<keyword evidence="7" id="KW-1185">Reference proteome</keyword>
<dbReference type="CDD" id="cd12148">
    <property type="entry name" value="fungal_TF_MHR"/>
    <property type="match status" value="1"/>
</dbReference>
<feature type="region of interest" description="Disordered" evidence="4">
    <location>
        <begin position="1"/>
        <end position="21"/>
    </location>
</feature>
<reference evidence="7" key="1">
    <citation type="submission" date="2024-06" db="EMBL/GenBank/DDBJ databases">
        <title>Multi-omics analyses provide insights into the biosynthesis of the anticancer antibiotic pleurotin in Hohenbuehelia grisea.</title>
        <authorList>
            <person name="Weaver J.A."/>
            <person name="Alberti F."/>
        </authorList>
    </citation>
    <scope>NUCLEOTIDE SEQUENCE [LARGE SCALE GENOMIC DNA]</scope>
    <source>
        <strain evidence="7">T-177</strain>
    </source>
</reference>
<feature type="domain" description="Xylanolytic transcriptional activator regulatory" evidence="5">
    <location>
        <begin position="284"/>
        <end position="357"/>
    </location>
</feature>
<dbReference type="PANTHER" id="PTHR31001:SF56">
    <property type="entry name" value="ZN(2)-C6 FUNGAL-TYPE DOMAIN-CONTAINING PROTEIN"/>
    <property type="match status" value="1"/>
</dbReference>
<organism evidence="6 7">
    <name type="scientific">Hohenbuehelia grisea</name>
    <dbReference type="NCBI Taxonomy" id="104357"/>
    <lineage>
        <taxon>Eukaryota</taxon>
        <taxon>Fungi</taxon>
        <taxon>Dikarya</taxon>
        <taxon>Basidiomycota</taxon>
        <taxon>Agaricomycotina</taxon>
        <taxon>Agaricomycetes</taxon>
        <taxon>Agaricomycetidae</taxon>
        <taxon>Agaricales</taxon>
        <taxon>Pleurotineae</taxon>
        <taxon>Pleurotaceae</taxon>
        <taxon>Hohenbuehelia</taxon>
    </lineage>
</organism>
<protein>
    <recommendedName>
        <fullName evidence="5">Xylanolytic transcriptional activator regulatory domain-containing protein</fullName>
    </recommendedName>
</protein>
<feature type="region of interest" description="Disordered" evidence="4">
    <location>
        <begin position="610"/>
        <end position="650"/>
    </location>
</feature>
<comment type="subcellular location">
    <subcellularLocation>
        <location evidence="1">Nucleus</location>
    </subcellularLocation>
</comment>
<proteinExistence type="predicted"/>
<gene>
    <name evidence="6" type="ORF">HGRIS_004804</name>
</gene>
<evidence type="ECO:0000313" key="6">
    <source>
        <dbReference type="EMBL" id="KAL0953596.1"/>
    </source>
</evidence>
<sequence>MSDAYISDTQTSARDRDRKAGTLAATKGNKVLMAHADRLADQVKTLSARVRQLEATLKSQAEELSSNSPASSIAGQDMECCDVSGALGSLAIGANGESRYLGETAGSEYLRELLPLEDADWQTRESRPFGLPEEIIELTQAFPLGLVPDPSNKSMFLPYIPPKSRALELADIYYDHATWMYDPLRRGDFMESIIHPIYGDSDGDPNIDSIHSHRLSAFFILLAHGALNETQEDALSLAHHYRALSKAALSLAPLQQDASCATVQALFMHGRFLYDAERNSTEERWLLVGLCARLAQKIGLQRDSARWNLPPDEVQRRRVIFWELYMWDVWAGIVTGRPPSMCITHTDCQFPADLDTRPNPAGGTEFSYYAWKSRYTAFCLGPTVGNIFSAVSPGYQAILDIDKRIRQMPIPSHLQAPPLGVEGGRSWSASPREALQQCFTLCWRESTLLYIHRSYFAQAIRQTPDDPLKHKFAPSVLTIYRSACRIIKGLSSVYAMHPERVSEYGSWYFWSAIFSSCVVLGALVIDSPGCTLAREALQQLEEAIILYEEGSKTVRPPATLNCLQKLRQRANASLSAFNAGLKGVNFAAPHDPDAPDELAVLGGCNTVIQNRNSSRSPSSFHRPSSQQDNYSEMIDGSANASPSGLQRGLVGPHSTEEIRMHDAPFASTTYATGIPHTYPHTASVAPTLPADILVDENTYTTVGGHDAPDGMDASSMNSSSSGAAFVPSEERTGMPTGDQRLHSNFGDSTSFAGMDAAAPGWFAGADQQPCQQFNPAQFYQPQQMPFYPGVFEQEFSGGFPLNEMAAPSLGHQSTSPQESWRQLMADFGA</sequence>
<keyword evidence="3" id="KW-0175">Coiled coil</keyword>
<dbReference type="InterPro" id="IPR050613">
    <property type="entry name" value="Sec_Metabolite_Reg"/>
</dbReference>
<dbReference type="InterPro" id="IPR007219">
    <property type="entry name" value="XnlR_reg_dom"/>
</dbReference>
<dbReference type="SMART" id="SM00906">
    <property type="entry name" value="Fungal_trans"/>
    <property type="match status" value="1"/>
</dbReference>
<evidence type="ECO:0000256" key="2">
    <source>
        <dbReference type="ARBA" id="ARBA00023242"/>
    </source>
</evidence>
<feature type="coiled-coil region" evidence="3">
    <location>
        <begin position="36"/>
        <end position="63"/>
    </location>
</feature>
<evidence type="ECO:0000313" key="7">
    <source>
        <dbReference type="Proteomes" id="UP001556367"/>
    </source>
</evidence>
<feature type="compositionally biased region" description="Low complexity" evidence="4">
    <location>
        <begin position="610"/>
        <end position="627"/>
    </location>
</feature>
<evidence type="ECO:0000256" key="3">
    <source>
        <dbReference type="SAM" id="Coils"/>
    </source>
</evidence>
<dbReference type="Proteomes" id="UP001556367">
    <property type="component" value="Unassembled WGS sequence"/>
</dbReference>
<dbReference type="Pfam" id="PF04082">
    <property type="entry name" value="Fungal_trans"/>
    <property type="match status" value="1"/>
</dbReference>
<evidence type="ECO:0000259" key="5">
    <source>
        <dbReference type="SMART" id="SM00906"/>
    </source>
</evidence>
<name>A0ABR3JD14_9AGAR</name>
<evidence type="ECO:0000256" key="1">
    <source>
        <dbReference type="ARBA" id="ARBA00004123"/>
    </source>
</evidence>
<accession>A0ABR3JD14</accession>
<comment type="caution">
    <text evidence="6">The sequence shown here is derived from an EMBL/GenBank/DDBJ whole genome shotgun (WGS) entry which is preliminary data.</text>
</comment>